<evidence type="ECO:0000256" key="6">
    <source>
        <dbReference type="ARBA" id="ARBA00022694"/>
    </source>
</evidence>
<dbReference type="Gene3D" id="3.90.870.10">
    <property type="entry name" value="DHBP synthase"/>
    <property type="match status" value="1"/>
</dbReference>
<evidence type="ECO:0000256" key="4">
    <source>
        <dbReference type="ARBA" id="ARBA00022490"/>
    </source>
</evidence>
<dbReference type="EC" id="2.7.7.87" evidence="3"/>
<dbReference type="GO" id="GO:0061710">
    <property type="term" value="F:L-threonylcarbamoyladenylate synthase"/>
    <property type="evidence" value="ECO:0007669"/>
    <property type="project" value="UniProtKB-EC"/>
</dbReference>
<accession>A0AAE5AHZ8</accession>
<feature type="domain" description="YrdC-like" evidence="12">
    <location>
        <begin position="3"/>
        <end position="191"/>
    </location>
</feature>
<dbReference type="EMBL" id="JARGYU010000003">
    <property type="protein sequence ID" value="MDZ5761611.1"/>
    <property type="molecule type" value="Genomic_DNA"/>
</dbReference>
<dbReference type="PANTHER" id="PTHR17490">
    <property type="entry name" value="SUA5"/>
    <property type="match status" value="1"/>
</dbReference>
<dbReference type="Pfam" id="PF01300">
    <property type="entry name" value="Sua5_yciO_yrdC"/>
    <property type="match status" value="1"/>
</dbReference>
<sequence length="202" mass="23308">MQIITIADIPDVWSKGGIVLIPTDTLYGITCLAERKDLLDIIYRIKKRSFNKMFPIFISDKTMLEYYCGEINTKVNKIINIYWPGKLTIILPIQQNNNLSFMKNAGFRIPDCEYLISAISEINLPVIGTSCNFSGKNNIIDKDEFLKFFEEISLNYNVFLCDIKYKPIGISSTIIKITENNNITLIREGSINFMEIYENYNQ</sequence>
<dbReference type="GO" id="GO:0003725">
    <property type="term" value="F:double-stranded RNA binding"/>
    <property type="evidence" value="ECO:0007669"/>
    <property type="project" value="InterPro"/>
</dbReference>
<evidence type="ECO:0000256" key="5">
    <source>
        <dbReference type="ARBA" id="ARBA00022679"/>
    </source>
</evidence>
<comment type="similarity">
    <text evidence="2">Belongs to the SUA5 family.</text>
</comment>
<comment type="subcellular location">
    <subcellularLocation>
        <location evidence="1">Cytoplasm</location>
    </subcellularLocation>
</comment>
<name>A0AAE5AHZ8_9RICK</name>
<keyword evidence="4" id="KW-0963">Cytoplasm</keyword>
<dbReference type="InterPro" id="IPR006070">
    <property type="entry name" value="Sua5-like_dom"/>
</dbReference>
<protein>
    <recommendedName>
        <fullName evidence="10">L-threonylcarbamoyladenylate synthase</fullName>
        <ecNumber evidence="3">2.7.7.87</ecNumber>
    </recommendedName>
    <alternativeName>
        <fullName evidence="10">L-threonylcarbamoyladenylate synthase</fullName>
    </alternativeName>
</protein>
<evidence type="ECO:0000259" key="12">
    <source>
        <dbReference type="PROSITE" id="PS51163"/>
    </source>
</evidence>
<dbReference type="PANTHER" id="PTHR17490:SF16">
    <property type="entry name" value="THREONYLCARBAMOYL-AMP SYNTHASE"/>
    <property type="match status" value="1"/>
</dbReference>
<keyword evidence="14" id="KW-1185">Reference proteome</keyword>
<evidence type="ECO:0000313" key="13">
    <source>
        <dbReference type="EMBL" id="MDZ5761611.1"/>
    </source>
</evidence>
<reference evidence="13" key="1">
    <citation type="submission" date="2023-02" db="EMBL/GenBank/DDBJ databases">
        <title>Host association and intracellularity evolved multiple times independently in the Rickettsiales.</title>
        <authorList>
            <person name="Castelli M."/>
            <person name="Nardi T."/>
            <person name="Gammuto L."/>
            <person name="Bellinzona G."/>
            <person name="Sabaneyeva E."/>
            <person name="Potekhin A."/>
            <person name="Serra V."/>
            <person name="Petroni G."/>
            <person name="Sassera D."/>
        </authorList>
    </citation>
    <scope>NUCLEOTIDE SEQUENCE</scope>
    <source>
        <strain evidence="13">USBL-36I1</strain>
    </source>
</reference>
<evidence type="ECO:0000256" key="3">
    <source>
        <dbReference type="ARBA" id="ARBA00012584"/>
    </source>
</evidence>
<dbReference type="SUPFAM" id="SSF55821">
    <property type="entry name" value="YrdC/RibB"/>
    <property type="match status" value="1"/>
</dbReference>
<dbReference type="InterPro" id="IPR017945">
    <property type="entry name" value="DHBP_synth_RibB-like_a/b_dom"/>
</dbReference>
<keyword evidence="8" id="KW-0547">Nucleotide-binding</keyword>
<dbReference type="InterPro" id="IPR050156">
    <property type="entry name" value="TC-AMP_synthase_SUA5"/>
</dbReference>
<dbReference type="GO" id="GO:0005524">
    <property type="term" value="F:ATP binding"/>
    <property type="evidence" value="ECO:0007669"/>
    <property type="project" value="UniProtKB-KW"/>
</dbReference>
<proteinExistence type="inferred from homology"/>
<keyword evidence="7" id="KW-0548">Nucleotidyltransferase</keyword>
<evidence type="ECO:0000256" key="11">
    <source>
        <dbReference type="ARBA" id="ARBA00048366"/>
    </source>
</evidence>
<evidence type="ECO:0000256" key="1">
    <source>
        <dbReference type="ARBA" id="ARBA00004496"/>
    </source>
</evidence>
<evidence type="ECO:0000256" key="8">
    <source>
        <dbReference type="ARBA" id="ARBA00022741"/>
    </source>
</evidence>
<organism evidence="13 14">
    <name type="scientific">Lyticum sinuosum</name>
    <dbReference type="NCBI Taxonomy" id="1332059"/>
    <lineage>
        <taxon>Bacteria</taxon>
        <taxon>Pseudomonadati</taxon>
        <taxon>Pseudomonadota</taxon>
        <taxon>Alphaproteobacteria</taxon>
        <taxon>Rickettsiales</taxon>
        <taxon>Lyticum</taxon>
    </lineage>
</organism>
<keyword evidence="9" id="KW-0067">ATP-binding</keyword>
<evidence type="ECO:0000256" key="10">
    <source>
        <dbReference type="ARBA" id="ARBA00029774"/>
    </source>
</evidence>
<keyword evidence="5" id="KW-0808">Transferase</keyword>
<comment type="catalytic activity">
    <reaction evidence="11">
        <text>L-threonine + hydrogencarbonate + ATP = L-threonylcarbamoyladenylate + diphosphate + H2O</text>
        <dbReference type="Rhea" id="RHEA:36407"/>
        <dbReference type="ChEBI" id="CHEBI:15377"/>
        <dbReference type="ChEBI" id="CHEBI:17544"/>
        <dbReference type="ChEBI" id="CHEBI:30616"/>
        <dbReference type="ChEBI" id="CHEBI:33019"/>
        <dbReference type="ChEBI" id="CHEBI:57926"/>
        <dbReference type="ChEBI" id="CHEBI:73682"/>
        <dbReference type="EC" id="2.7.7.87"/>
    </reaction>
</comment>
<dbReference type="GO" id="GO:0005737">
    <property type="term" value="C:cytoplasm"/>
    <property type="evidence" value="ECO:0007669"/>
    <property type="project" value="UniProtKB-SubCell"/>
</dbReference>
<dbReference type="GO" id="GO:0008033">
    <property type="term" value="P:tRNA processing"/>
    <property type="evidence" value="ECO:0007669"/>
    <property type="project" value="UniProtKB-KW"/>
</dbReference>
<dbReference type="GO" id="GO:0006450">
    <property type="term" value="P:regulation of translational fidelity"/>
    <property type="evidence" value="ECO:0007669"/>
    <property type="project" value="TreeGrafter"/>
</dbReference>
<evidence type="ECO:0000256" key="7">
    <source>
        <dbReference type="ARBA" id="ARBA00022695"/>
    </source>
</evidence>
<keyword evidence="6" id="KW-0819">tRNA processing</keyword>
<dbReference type="RefSeq" id="WP_322499030.1">
    <property type="nucleotide sequence ID" value="NZ_JARGYU010000003.1"/>
</dbReference>
<evidence type="ECO:0000313" key="14">
    <source>
        <dbReference type="Proteomes" id="UP001289135"/>
    </source>
</evidence>
<dbReference type="PROSITE" id="PS51163">
    <property type="entry name" value="YRDC"/>
    <property type="match status" value="1"/>
</dbReference>
<evidence type="ECO:0000256" key="2">
    <source>
        <dbReference type="ARBA" id="ARBA00007663"/>
    </source>
</evidence>
<gene>
    <name evidence="13" type="ORF">Lyticum_00797</name>
</gene>
<dbReference type="AlphaFoldDB" id="A0AAE5AHZ8"/>
<dbReference type="Proteomes" id="UP001289135">
    <property type="component" value="Unassembled WGS sequence"/>
</dbReference>
<comment type="caution">
    <text evidence="13">The sequence shown here is derived from an EMBL/GenBank/DDBJ whole genome shotgun (WGS) entry which is preliminary data.</text>
</comment>
<evidence type="ECO:0000256" key="9">
    <source>
        <dbReference type="ARBA" id="ARBA00022840"/>
    </source>
</evidence>
<dbReference type="GO" id="GO:0000049">
    <property type="term" value="F:tRNA binding"/>
    <property type="evidence" value="ECO:0007669"/>
    <property type="project" value="TreeGrafter"/>
</dbReference>